<dbReference type="AlphaFoldDB" id="A0A4Q7YNZ3"/>
<evidence type="ECO:0000313" key="3">
    <source>
        <dbReference type="EMBL" id="RZU38744.1"/>
    </source>
</evidence>
<evidence type="ECO:0000313" key="4">
    <source>
        <dbReference type="Proteomes" id="UP000292958"/>
    </source>
</evidence>
<evidence type="ECO:0000256" key="2">
    <source>
        <dbReference type="SAM" id="MobiDB-lite"/>
    </source>
</evidence>
<reference evidence="3 4" key="1">
    <citation type="submission" date="2019-02" db="EMBL/GenBank/DDBJ databases">
        <title>Genomic Encyclopedia of Archaeal and Bacterial Type Strains, Phase II (KMG-II): from individual species to whole genera.</title>
        <authorList>
            <person name="Goeker M."/>
        </authorList>
    </citation>
    <scope>NUCLEOTIDE SEQUENCE [LARGE SCALE GENOMIC DNA]</scope>
    <source>
        <strain evidence="3 4">DSM 18101</strain>
    </source>
</reference>
<comment type="caution">
    <text evidence="3">The sequence shown here is derived from an EMBL/GenBank/DDBJ whole genome shotgun (WGS) entry which is preliminary data.</text>
</comment>
<feature type="region of interest" description="Disordered" evidence="2">
    <location>
        <begin position="1"/>
        <end position="29"/>
    </location>
</feature>
<dbReference type="EMBL" id="SHKW01000001">
    <property type="protein sequence ID" value="RZU38744.1"/>
    <property type="molecule type" value="Genomic_DNA"/>
</dbReference>
<evidence type="ECO:0000256" key="1">
    <source>
        <dbReference type="SAM" id="Coils"/>
    </source>
</evidence>
<sequence>MLGNTSLNPENVLSASSDTPVSAPTSTNELTLGGPYSAAAWAITKWVGGNVAGGIVSSVGGLIFSEVMSAIGMGGPDMAEISRKLDAISNQLTEVQRSLDRLTAMTAEILKQLNALRDFMEKSLKIETLLAARSRIDVAYGNTSSQSLENSETTGRPISLRLLTEKMPHFTGITQADLEAAARDFAAYVADVPGCIETIRVVLVKAALGQTSLLMHWAKELGQQVRDNKITRENACMVLEGYFLYAVSAQLKGLCVHGVALGTDRRLGPQFIQQYLQDDFAEVMREETSAYVEAVEYLIFSSLDPIMLTGMKDCMDEREFPKYVDELLLRADLLSAALRLVGHKGGPDGKPSPTVQAAIQGIYGRALFRPSDLKDGKPLDIHPNGYTPAQGTELRELPFSVLDFVESGGKATLRDVGTTFTNVAHYFLSFPSPMPGVGTEIDKSFRGGVTPKLFPVFGEDNTGVLAAGLFDPNRLCRGLPSGAKQEYRFNPFPYDGGGTYITFHDQKCESKRHPLTNDAGDVYSVTFNVKNIHKGDNAHSSSTYHRLFNYTGKTVKVRLWAHVTTRLRADPRKDISHGTAFAQDYDVCNRLDLQFPDGKWKEFYNSFHSWGNNKPVSLNGNETSKNLDVSRSRSFNIDFDLVPGEYHLVLDNGAYFRKADHSYDGWQSTTLDFTLRALTLEMIGATT</sequence>
<proteinExistence type="predicted"/>
<feature type="coiled-coil region" evidence="1">
    <location>
        <begin position="78"/>
        <end position="105"/>
    </location>
</feature>
<organism evidence="3 4">
    <name type="scientific">Edaphobacter modestus</name>
    <dbReference type="NCBI Taxonomy" id="388466"/>
    <lineage>
        <taxon>Bacteria</taxon>
        <taxon>Pseudomonadati</taxon>
        <taxon>Acidobacteriota</taxon>
        <taxon>Terriglobia</taxon>
        <taxon>Terriglobales</taxon>
        <taxon>Acidobacteriaceae</taxon>
        <taxon>Edaphobacter</taxon>
    </lineage>
</organism>
<accession>A0A4Q7YNZ3</accession>
<name>A0A4Q7YNZ3_9BACT</name>
<dbReference type="Proteomes" id="UP000292958">
    <property type="component" value="Unassembled WGS sequence"/>
</dbReference>
<keyword evidence="1" id="KW-0175">Coiled coil</keyword>
<gene>
    <name evidence="3" type="ORF">BDD14_0014</name>
</gene>
<keyword evidence="4" id="KW-1185">Reference proteome</keyword>
<protein>
    <submittedName>
        <fullName evidence="3">Uncharacterized protein</fullName>
    </submittedName>
</protein>